<dbReference type="PANTHER" id="PTHR34444">
    <property type="entry name" value="LOC361192"/>
    <property type="match status" value="1"/>
</dbReference>
<dbReference type="Proteomes" id="UP000694844">
    <property type="component" value="Chromosome 5"/>
</dbReference>
<keyword evidence="1" id="KW-1185">Reference proteome</keyword>
<dbReference type="OrthoDB" id="10057935at2759"/>
<organism evidence="1 2">
    <name type="scientific">Crassostrea virginica</name>
    <name type="common">Eastern oyster</name>
    <dbReference type="NCBI Taxonomy" id="6565"/>
    <lineage>
        <taxon>Eukaryota</taxon>
        <taxon>Metazoa</taxon>
        <taxon>Spiralia</taxon>
        <taxon>Lophotrochozoa</taxon>
        <taxon>Mollusca</taxon>
        <taxon>Bivalvia</taxon>
        <taxon>Autobranchia</taxon>
        <taxon>Pteriomorphia</taxon>
        <taxon>Ostreida</taxon>
        <taxon>Ostreoidea</taxon>
        <taxon>Ostreidae</taxon>
        <taxon>Crassostrea</taxon>
    </lineage>
</organism>
<dbReference type="GeneID" id="111138252"/>
<dbReference type="Pfam" id="PF15074">
    <property type="entry name" value="CFAP90"/>
    <property type="match status" value="1"/>
</dbReference>
<evidence type="ECO:0000313" key="1">
    <source>
        <dbReference type="Proteomes" id="UP000694844"/>
    </source>
</evidence>
<name>A0A8B8F0P5_CRAVI</name>
<dbReference type="InterPro" id="IPR027901">
    <property type="entry name" value="CFAP90"/>
</dbReference>
<sequence>MSLYGKYYLSPEEMAGLWKNVLRRNEHIRRNHLANKGDGSKIWPGVKQWSHNELEAMKETFYGRRTRTTIADNFSTYNRLFHPKDEYDSKIHRDDRNHILKIGRAVHDEEKRRVWPVLSSSAYGQRVEHLLEPFCRGHVRIEHVAQGFSYTRGTGLPPIEKS</sequence>
<dbReference type="AlphaFoldDB" id="A0A8B8F0P5"/>
<protein>
    <submittedName>
        <fullName evidence="2">Uncharacterized protein C5orf49-like</fullName>
    </submittedName>
</protein>
<accession>A0A8B8F0P5</accession>
<gene>
    <name evidence="2" type="primary">LOC111138252</name>
</gene>
<evidence type="ECO:0000313" key="2">
    <source>
        <dbReference type="RefSeq" id="XP_022345834.1"/>
    </source>
</evidence>
<dbReference type="KEGG" id="cvn:111138252"/>
<dbReference type="RefSeq" id="XP_022345834.1">
    <property type="nucleotide sequence ID" value="XM_022490126.1"/>
</dbReference>
<dbReference type="PANTHER" id="PTHR34444:SF3">
    <property type="match status" value="1"/>
</dbReference>
<proteinExistence type="predicted"/>
<reference evidence="2" key="1">
    <citation type="submission" date="2025-08" db="UniProtKB">
        <authorList>
            <consortium name="RefSeq"/>
        </authorList>
    </citation>
    <scope>IDENTIFICATION</scope>
    <source>
        <tissue evidence="2">Whole sample</tissue>
    </source>
</reference>